<evidence type="ECO:0008006" key="5">
    <source>
        <dbReference type="Google" id="ProtNLM"/>
    </source>
</evidence>
<evidence type="ECO:0000313" key="3">
    <source>
        <dbReference type="Proteomes" id="UP000077384"/>
    </source>
</evidence>
<dbReference type="Proteomes" id="UP000093694">
    <property type="component" value="Unassembled WGS sequence"/>
</dbReference>
<dbReference type="EMBL" id="LITQ01000017">
    <property type="protein sequence ID" value="OAA92741.1"/>
    <property type="molecule type" value="Genomic_DNA"/>
</dbReference>
<dbReference type="Proteomes" id="UP000077384">
    <property type="component" value="Unassembled WGS sequence"/>
</dbReference>
<dbReference type="PATRIC" id="fig|1705578.3.peg.1008"/>
<dbReference type="Gene3D" id="3.10.129.130">
    <property type="match status" value="1"/>
</dbReference>
<accession>A0A166ST59</accession>
<keyword evidence="4" id="KW-1185">Reference proteome</keyword>
<organism evidence="1 3">
    <name type="scientific">Clostridium coskatii</name>
    <dbReference type="NCBI Taxonomy" id="1705578"/>
    <lineage>
        <taxon>Bacteria</taxon>
        <taxon>Bacillati</taxon>
        <taxon>Bacillota</taxon>
        <taxon>Clostridia</taxon>
        <taxon>Eubacteriales</taxon>
        <taxon>Clostridiaceae</taxon>
        <taxon>Clostridium</taxon>
    </lineage>
</organism>
<proteinExistence type="predicted"/>
<dbReference type="RefSeq" id="WP_063601372.1">
    <property type="nucleotide sequence ID" value="NZ_LITQ01000017.1"/>
</dbReference>
<dbReference type="InterPro" id="IPR058108">
    <property type="entry name" value="CptIN-like"/>
</dbReference>
<dbReference type="InterPro" id="IPR053735">
    <property type="entry name" value="Type_III_TA_endoRNase"/>
</dbReference>
<dbReference type="EMBL" id="LROR01000017">
    <property type="protein sequence ID" value="OBR97726.1"/>
    <property type="molecule type" value="Genomic_DNA"/>
</dbReference>
<reference evidence="1 3" key="1">
    <citation type="journal article" date="2015" name="Biotechnol. Bioeng.">
        <title>Genome sequence and phenotypic characterization of Caulobacter segnis.</title>
        <authorList>
            <person name="Patel S."/>
            <person name="Fletcher B."/>
            <person name="Scott D.C."/>
            <person name="Ely B."/>
        </authorList>
    </citation>
    <scope>NUCLEOTIDE SEQUENCE [LARGE SCALE GENOMIC DNA]</scope>
    <source>
        <strain evidence="1 3">PS02</strain>
    </source>
</reference>
<name>A0A166ST59_9CLOT</name>
<comment type="caution">
    <text evidence="1">The sequence shown here is derived from an EMBL/GenBank/DDBJ whole genome shotgun (WGS) entry which is preliminary data.</text>
</comment>
<dbReference type="NCBIfam" id="NF047359">
    <property type="entry name" value="CptIN"/>
    <property type="match status" value="1"/>
</dbReference>
<protein>
    <recommendedName>
        <fullName evidence="5">PemK-like protein</fullName>
    </recommendedName>
</protein>
<sequence>MKPGNFYFLRNDYFADFPDNKLMGNKEMVQGVSHDRPCFYAFYDNSTSLYWLIPFSSRVSKFKSIYEKKLSIYGKCDTIAFGKVLGHEKAFLIQNMCPIIPRYIKNEYIDSKANMPVKLDGIFEKSLIAKAKKVLALNRKGIKLIFPNVLQIEKELIKEINEQK</sequence>
<gene>
    <name evidence="2" type="ORF">CLCOS_00830</name>
    <name evidence="1" type="ORF">WX73_00625</name>
</gene>
<dbReference type="CDD" id="cd17492">
    <property type="entry name" value="toxin_CptN"/>
    <property type="match status" value="1"/>
</dbReference>
<evidence type="ECO:0000313" key="4">
    <source>
        <dbReference type="Proteomes" id="UP000093694"/>
    </source>
</evidence>
<dbReference type="AlphaFoldDB" id="A0A166ST59"/>
<evidence type="ECO:0000313" key="2">
    <source>
        <dbReference type="EMBL" id="OBR97726.1"/>
    </source>
</evidence>
<reference evidence="2 4" key="2">
    <citation type="journal article" date="2016" name="Front. Microbiol.">
        <title>Industrial Acetogenic Biocatalysts: A Comparative Metabolic and Genomic Analysis.</title>
        <authorList>
            <person name="Bengelsdorf F."/>
            <person name="Poehlein A."/>
            <person name="Sonja S."/>
            <person name="Erz C."/>
            <person name="Hummel T."/>
            <person name="Hoffmeister S."/>
            <person name="Daniel R."/>
            <person name="Durre P."/>
        </authorList>
    </citation>
    <scope>NUCLEOTIDE SEQUENCE [LARGE SCALE GENOMIC DNA]</scope>
    <source>
        <strain evidence="2 4">PTA-10522</strain>
    </source>
</reference>
<evidence type="ECO:0000313" key="1">
    <source>
        <dbReference type="EMBL" id="OAA92741.1"/>
    </source>
</evidence>